<dbReference type="PANTHER" id="PTHR37461:SF1">
    <property type="entry name" value="ANTI-SIGMA-K FACTOR RSKA"/>
    <property type="match status" value="1"/>
</dbReference>
<dbReference type="Pfam" id="PF10099">
    <property type="entry name" value="RskA_C"/>
    <property type="match status" value="1"/>
</dbReference>
<organism evidence="2 3">
    <name type="scientific">Paracoccus nototheniae</name>
    <dbReference type="NCBI Taxonomy" id="2489002"/>
    <lineage>
        <taxon>Bacteria</taxon>
        <taxon>Pseudomonadati</taxon>
        <taxon>Pseudomonadota</taxon>
        <taxon>Alphaproteobacteria</taxon>
        <taxon>Rhodobacterales</taxon>
        <taxon>Paracoccaceae</taxon>
        <taxon>Paracoccus</taxon>
    </lineage>
</organism>
<accession>A0ABW4E2U4</accession>
<dbReference type="RefSeq" id="WP_131573556.1">
    <property type="nucleotide sequence ID" value="NZ_CBCSAJ010000011.1"/>
</dbReference>
<proteinExistence type="predicted"/>
<dbReference type="PANTHER" id="PTHR37461">
    <property type="entry name" value="ANTI-SIGMA-K FACTOR RSKA"/>
    <property type="match status" value="1"/>
</dbReference>
<evidence type="ECO:0000313" key="2">
    <source>
        <dbReference type="EMBL" id="MFD1483026.1"/>
    </source>
</evidence>
<dbReference type="InterPro" id="IPR051474">
    <property type="entry name" value="Anti-sigma-K/W_factor"/>
</dbReference>
<dbReference type="InterPro" id="IPR018764">
    <property type="entry name" value="RskA_C"/>
</dbReference>
<reference evidence="3" key="1">
    <citation type="journal article" date="2019" name="Int. J. Syst. Evol. Microbiol.">
        <title>The Global Catalogue of Microorganisms (GCM) 10K type strain sequencing project: providing services to taxonomists for standard genome sequencing and annotation.</title>
        <authorList>
            <consortium name="The Broad Institute Genomics Platform"/>
            <consortium name="The Broad Institute Genome Sequencing Center for Infectious Disease"/>
            <person name="Wu L."/>
            <person name="Ma J."/>
        </authorList>
    </citation>
    <scope>NUCLEOTIDE SEQUENCE [LARGE SCALE GENOMIC DNA]</scope>
    <source>
        <strain evidence="3">CCM 8875</strain>
    </source>
</reference>
<dbReference type="Proteomes" id="UP001597302">
    <property type="component" value="Unassembled WGS sequence"/>
</dbReference>
<protein>
    <submittedName>
        <fullName evidence="2">Anti-sigma factor domain-containing protein</fullName>
    </submittedName>
</protein>
<comment type="caution">
    <text evidence="2">The sequence shown here is derived from an EMBL/GenBank/DDBJ whole genome shotgun (WGS) entry which is preliminary data.</text>
</comment>
<gene>
    <name evidence="2" type="ORF">ACFQ5P_17145</name>
</gene>
<sequence length="237" mass="24716">MTPDTPLTPSENTEALAAELALGLLEGPEAEAATARLSEDADFARAVRGWQERLAELAMTLTPVMAPARARHAIRERLGHARPPLANDPTARPSWWRGPIGALLGLVAVAATVAVLWLPGLQDAGTPSAAPQYHAQLGSADQALQAAATISGRQMQIALEQGPAAQGRDWEIWWIGPDGAAVSMGVLPREGDMQMTLPDGMEPSPQVRIALSDEPAGGSPTGQATGPVVAIAELTLL</sequence>
<feature type="domain" description="Anti-sigma K factor RskA C-terminal" evidence="1">
    <location>
        <begin position="107"/>
        <end position="228"/>
    </location>
</feature>
<dbReference type="EMBL" id="JBHTOQ010000038">
    <property type="protein sequence ID" value="MFD1483026.1"/>
    <property type="molecule type" value="Genomic_DNA"/>
</dbReference>
<keyword evidence="3" id="KW-1185">Reference proteome</keyword>
<name>A0ABW4E2U4_9RHOB</name>
<evidence type="ECO:0000313" key="3">
    <source>
        <dbReference type="Proteomes" id="UP001597302"/>
    </source>
</evidence>
<evidence type="ECO:0000259" key="1">
    <source>
        <dbReference type="Pfam" id="PF10099"/>
    </source>
</evidence>